<evidence type="ECO:0000313" key="3">
    <source>
        <dbReference type="Proteomes" id="UP000608420"/>
    </source>
</evidence>
<dbReference type="RefSeq" id="WP_120461152.1">
    <property type="nucleotide sequence ID" value="NZ_BMIW01000033.1"/>
</dbReference>
<protein>
    <recommendedName>
        <fullName evidence="1">HTH LytTR-type domain-containing protein</fullName>
    </recommendedName>
</protein>
<accession>A0ABQ1W4R3</accession>
<dbReference type="Pfam" id="PF04397">
    <property type="entry name" value="LytTR"/>
    <property type="match status" value="1"/>
</dbReference>
<proteinExistence type="predicted"/>
<dbReference type="Gene3D" id="2.40.50.1020">
    <property type="entry name" value="LytTr DNA-binding domain"/>
    <property type="match status" value="1"/>
</dbReference>
<sequence>MMTVGLEERNVYEDLDPHDTYFFKIGGHGLVCFHGRNYSIKKRLTAEQTSTMISDSSFYRISTNCYVNLFKISEIRDNTLLFRDEIHGIKTINVPRRNLEQIRRLIPRNHSKDVETDPVHQVG</sequence>
<keyword evidence="3" id="KW-1185">Reference proteome</keyword>
<dbReference type="Proteomes" id="UP000608420">
    <property type="component" value="Unassembled WGS sequence"/>
</dbReference>
<evidence type="ECO:0000313" key="2">
    <source>
        <dbReference type="EMBL" id="GGG12014.1"/>
    </source>
</evidence>
<organism evidence="2 3">
    <name type="scientific">Paenibacillus aceti</name>
    <dbReference type="NCBI Taxonomy" id="1820010"/>
    <lineage>
        <taxon>Bacteria</taxon>
        <taxon>Bacillati</taxon>
        <taxon>Bacillota</taxon>
        <taxon>Bacilli</taxon>
        <taxon>Bacillales</taxon>
        <taxon>Paenibacillaceae</taxon>
        <taxon>Paenibacillus</taxon>
    </lineage>
</organism>
<name>A0ABQ1W4R3_9BACL</name>
<dbReference type="InterPro" id="IPR007492">
    <property type="entry name" value="LytTR_DNA-bd_dom"/>
</dbReference>
<comment type="caution">
    <text evidence="2">The sequence shown here is derived from an EMBL/GenBank/DDBJ whole genome shotgun (WGS) entry which is preliminary data.</text>
</comment>
<reference evidence="3" key="1">
    <citation type="journal article" date="2019" name="Int. J. Syst. Evol. Microbiol.">
        <title>The Global Catalogue of Microorganisms (GCM) 10K type strain sequencing project: providing services to taxonomists for standard genome sequencing and annotation.</title>
        <authorList>
            <consortium name="The Broad Institute Genomics Platform"/>
            <consortium name="The Broad Institute Genome Sequencing Center for Infectious Disease"/>
            <person name="Wu L."/>
            <person name="Ma J."/>
        </authorList>
    </citation>
    <scope>NUCLEOTIDE SEQUENCE [LARGE SCALE GENOMIC DNA]</scope>
    <source>
        <strain evidence="3">CGMCC 1.15420</strain>
    </source>
</reference>
<gene>
    <name evidence="2" type="ORF">GCM10010913_37310</name>
</gene>
<evidence type="ECO:0000259" key="1">
    <source>
        <dbReference type="Pfam" id="PF04397"/>
    </source>
</evidence>
<feature type="domain" description="HTH LytTR-type" evidence="1">
    <location>
        <begin position="16"/>
        <end position="106"/>
    </location>
</feature>
<dbReference type="EMBL" id="BMIW01000033">
    <property type="protein sequence ID" value="GGG12014.1"/>
    <property type="molecule type" value="Genomic_DNA"/>
</dbReference>